<proteinExistence type="inferred from homology"/>
<gene>
    <name evidence="16" type="primary">pgmB</name>
    <name evidence="16" type="ORF">OEV98_06330</name>
</gene>
<evidence type="ECO:0000256" key="10">
    <source>
        <dbReference type="ARBA" id="ARBA00044968"/>
    </source>
</evidence>
<feature type="active site" description="Proton donor/acceptor" evidence="12">
    <location>
        <position position="12"/>
    </location>
</feature>
<evidence type="ECO:0000256" key="11">
    <source>
        <dbReference type="ARBA" id="ARBA00044991"/>
    </source>
</evidence>
<dbReference type="InterPro" id="IPR023214">
    <property type="entry name" value="HAD_sf"/>
</dbReference>
<dbReference type="InterPro" id="IPR041492">
    <property type="entry name" value="HAD_2"/>
</dbReference>
<keyword evidence="5 14" id="KW-0479">Metal-binding</keyword>
<feature type="binding site" evidence="13">
    <location>
        <position position="26"/>
    </location>
    <ligand>
        <name>substrate</name>
    </ligand>
</feature>
<dbReference type="PANTHER" id="PTHR46193">
    <property type="entry name" value="6-PHOSPHOGLUCONATE PHOSPHATASE"/>
    <property type="match status" value="1"/>
</dbReference>
<dbReference type="AlphaFoldDB" id="A0AAE3LMV0"/>
<reference evidence="16" key="1">
    <citation type="submission" date="2022-10" db="EMBL/GenBank/DDBJ databases">
        <title>Description of Fervidibacillus gen. nov. in the family Fervidibacillaceae fam. nov. with two species, Fervidibacillus albus sp. nov., and Fervidibacillus halotolerans sp. nov., isolated from tidal flat sediments.</title>
        <authorList>
            <person name="Kwon K.K."/>
            <person name="Yang S.-H."/>
        </authorList>
    </citation>
    <scope>NUCLEOTIDE SEQUENCE</scope>
    <source>
        <strain evidence="16">JCM 19140</strain>
    </source>
</reference>
<evidence type="ECO:0000256" key="5">
    <source>
        <dbReference type="ARBA" id="ARBA00022723"/>
    </source>
</evidence>
<evidence type="ECO:0000256" key="1">
    <source>
        <dbReference type="ARBA" id="ARBA00004496"/>
    </source>
</evidence>
<evidence type="ECO:0000256" key="8">
    <source>
        <dbReference type="ARBA" id="ARBA00023277"/>
    </source>
</evidence>
<feature type="binding site" evidence="13">
    <location>
        <begin position="117"/>
        <end position="121"/>
    </location>
    <ligand>
        <name>substrate</name>
    </ligand>
</feature>
<dbReference type="GO" id="GO:0008801">
    <property type="term" value="F:beta-phosphoglucomutase activity"/>
    <property type="evidence" value="ECO:0007669"/>
    <property type="project" value="UniProtKB-EC"/>
</dbReference>
<feature type="site" description="Important for catalytic activity and assists the phosphoryl transfer reaction to Asp8 by balancing charge and orienting the reacting groups" evidence="15">
    <location>
        <position position="148"/>
    </location>
</feature>
<comment type="caution">
    <text evidence="16">The sequence shown here is derived from an EMBL/GenBank/DDBJ whole genome shotgun (WGS) entry which is preliminary data.</text>
</comment>
<evidence type="ECO:0000256" key="13">
    <source>
        <dbReference type="PIRSR" id="PIRSR610972-2"/>
    </source>
</evidence>
<dbReference type="InterPro" id="IPR036412">
    <property type="entry name" value="HAD-like_sf"/>
</dbReference>
<feature type="active site" description="Proton donor/acceptor" evidence="12">
    <location>
        <position position="10"/>
    </location>
</feature>
<comment type="catalytic activity">
    <reaction evidence="9">
        <text>beta-D-glucose 1-phosphate = beta-D-glucose 6-phosphate</text>
        <dbReference type="Rhea" id="RHEA:20113"/>
        <dbReference type="ChEBI" id="CHEBI:57684"/>
        <dbReference type="ChEBI" id="CHEBI:58247"/>
        <dbReference type="EC" id="5.4.2.6"/>
    </reaction>
</comment>
<feature type="binding site" evidence="14">
    <location>
        <position position="10"/>
    </location>
    <ligand>
        <name>Mg(2+)</name>
        <dbReference type="ChEBI" id="CHEBI:18420"/>
    </ligand>
</feature>
<keyword evidence="4" id="KW-0597">Phosphoprotein</keyword>
<keyword evidence="6 14" id="KW-0460">Magnesium</keyword>
<feature type="site" description="Important for catalytic activity and assists the phosphoryl transfer reaction to Asp8 by balancing charge and orienting the reacting groups" evidence="15">
    <location>
        <position position="117"/>
    </location>
</feature>
<comment type="cofactor">
    <cofactor evidence="14">
        <name>Mg(2+)</name>
        <dbReference type="ChEBI" id="CHEBI:18420"/>
    </cofactor>
    <text evidence="14">Binds 2 magnesium ions per subunit.</text>
</comment>
<dbReference type="PANTHER" id="PTHR46193:SF18">
    <property type="entry name" value="HEXITOL PHOSPHATASE B"/>
    <property type="match status" value="1"/>
</dbReference>
<keyword evidence="7 16" id="KW-0413">Isomerase</keyword>
<feature type="binding site" evidence="13">
    <location>
        <position position="79"/>
    </location>
    <ligand>
        <name>substrate</name>
    </ligand>
</feature>
<dbReference type="SUPFAM" id="SSF56784">
    <property type="entry name" value="HAD-like"/>
    <property type="match status" value="1"/>
</dbReference>
<dbReference type="NCBIfam" id="TIGR02009">
    <property type="entry name" value="PGMB-YQAB-SF"/>
    <property type="match status" value="1"/>
</dbReference>
<dbReference type="SFLD" id="SFLDG01129">
    <property type="entry name" value="C1.5:_HAD__Beta-PGM__Phosphata"/>
    <property type="match status" value="1"/>
</dbReference>
<feature type="binding site" evidence="14">
    <location>
        <position position="12"/>
    </location>
    <ligand>
        <name>Mg(2+)</name>
        <dbReference type="ChEBI" id="CHEBI:18420"/>
    </ligand>
</feature>
<dbReference type="InterPro" id="IPR006439">
    <property type="entry name" value="HAD-SF_hydro_IA"/>
</dbReference>
<comment type="subcellular location">
    <subcellularLocation>
        <location evidence="1">Cytoplasm</location>
    </subcellularLocation>
</comment>
<dbReference type="GO" id="GO:0005975">
    <property type="term" value="P:carbohydrate metabolic process"/>
    <property type="evidence" value="ECO:0007669"/>
    <property type="project" value="InterPro"/>
</dbReference>
<dbReference type="NCBIfam" id="TIGR01990">
    <property type="entry name" value="bPGM"/>
    <property type="match status" value="1"/>
</dbReference>
<keyword evidence="3" id="KW-0963">Cytoplasm</keyword>
<dbReference type="Pfam" id="PF13419">
    <property type="entry name" value="HAD_2"/>
    <property type="match status" value="1"/>
</dbReference>
<comment type="similarity">
    <text evidence="2">Belongs to the HAD-like hydrolase superfamily. CbbY/CbbZ/Gph/YieH family.</text>
</comment>
<dbReference type="SFLD" id="SFLDF00046">
    <property type="entry name" value="beta-phosphoglucomutase"/>
    <property type="match status" value="1"/>
</dbReference>
<dbReference type="RefSeq" id="WP_263072379.1">
    <property type="nucleotide sequence ID" value="NZ_JAOUSF010000002.1"/>
</dbReference>
<dbReference type="FunFam" id="1.10.150.240:FF:000010">
    <property type="entry name" value="Beta-phosphoglucomutase"/>
    <property type="match status" value="1"/>
</dbReference>
<feature type="binding site" evidence="13">
    <location>
        <begin position="45"/>
        <end position="50"/>
    </location>
    <ligand>
        <name>substrate</name>
    </ligand>
</feature>
<feature type="binding site" evidence="13">
    <location>
        <begin position="10"/>
        <end position="12"/>
    </location>
    <ligand>
        <name>substrate</name>
    </ligand>
</feature>
<dbReference type="Proteomes" id="UP001209318">
    <property type="component" value="Unassembled WGS sequence"/>
</dbReference>
<dbReference type="InterPro" id="IPR010976">
    <property type="entry name" value="B-phosphoglucomutase_hydrolase"/>
</dbReference>
<evidence type="ECO:0000313" key="16">
    <source>
        <dbReference type="EMBL" id="MCU9613167.1"/>
    </source>
</evidence>
<keyword evidence="17" id="KW-1185">Reference proteome</keyword>
<evidence type="ECO:0000256" key="4">
    <source>
        <dbReference type="ARBA" id="ARBA00022553"/>
    </source>
</evidence>
<dbReference type="SFLD" id="SFLDS00003">
    <property type="entry name" value="Haloacid_Dehalogenase"/>
    <property type="match status" value="1"/>
</dbReference>
<dbReference type="InterPro" id="IPR010972">
    <property type="entry name" value="Beta-PGM"/>
</dbReference>
<dbReference type="Gene3D" id="1.10.150.240">
    <property type="entry name" value="Putative phosphatase, domain 2"/>
    <property type="match status" value="1"/>
</dbReference>
<feature type="binding site" evidence="13">
    <location>
        <position position="148"/>
    </location>
    <ligand>
        <name>substrate</name>
    </ligand>
</feature>
<accession>A0AAE3LMV0</accession>
<evidence type="ECO:0000256" key="12">
    <source>
        <dbReference type="PIRSR" id="PIRSR610972-1"/>
    </source>
</evidence>
<protein>
    <recommendedName>
        <fullName evidence="11">Beta-phosphoglucomutase</fullName>
        <ecNumber evidence="10">5.4.2.6</ecNumber>
    </recommendedName>
</protein>
<evidence type="ECO:0000256" key="9">
    <source>
        <dbReference type="ARBA" id="ARBA00044926"/>
    </source>
</evidence>
<feature type="binding site" evidence="13">
    <location>
        <position position="53"/>
    </location>
    <ligand>
        <name>substrate</name>
    </ligand>
</feature>
<dbReference type="SFLD" id="SFLDG01135">
    <property type="entry name" value="C1.5.6:_HAD__Beta-PGM__Phospha"/>
    <property type="match status" value="1"/>
</dbReference>
<evidence type="ECO:0000313" key="17">
    <source>
        <dbReference type="Proteomes" id="UP001209318"/>
    </source>
</evidence>
<keyword evidence="8" id="KW-0119">Carbohydrate metabolism</keyword>
<evidence type="ECO:0000256" key="6">
    <source>
        <dbReference type="ARBA" id="ARBA00022842"/>
    </source>
</evidence>
<evidence type="ECO:0000256" key="3">
    <source>
        <dbReference type="ARBA" id="ARBA00022490"/>
    </source>
</evidence>
<dbReference type="EC" id="5.4.2.6" evidence="10"/>
<feature type="binding site" evidence="14">
    <location>
        <position position="172"/>
    </location>
    <ligand>
        <name>Mg(2+)</name>
        <dbReference type="ChEBI" id="CHEBI:18420"/>
    </ligand>
</feature>
<evidence type="ECO:0000256" key="15">
    <source>
        <dbReference type="PIRSR" id="PIRSR610972-4"/>
    </source>
</evidence>
<dbReference type="InterPro" id="IPR023198">
    <property type="entry name" value="PGP-like_dom2"/>
</dbReference>
<dbReference type="InterPro" id="IPR051600">
    <property type="entry name" value="Beta-PGM-like"/>
</dbReference>
<dbReference type="GO" id="GO:0005737">
    <property type="term" value="C:cytoplasm"/>
    <property type="evidence" value="ECO:0007669"/>
    <property type="project" value="UniProtKB-SubCell"/>
</dbReference>
<dbReference type="EMBL" id="JAOUSF010000002">
    <property type="protein sequence ID" value="MCU9613167.1"/>
    <property type="molecule type" value="Genomic_DNA"/>
</dbReference>
<dbReference type="CDD" id="cd02598">
    <property type="entry name" value="HAD_BPGM"/>
    <property type="match status" value="1"/>
</dbReference>
<feature type="binding site" evidence="14">
    <location>
        <position position="173"/>
    </location>
    <ligand>
        <name>Mg(2+)</name>
        <dbReference type="ChEBI" id="CHEBI:18420"/>
    </ligand>
</feature>
<evidence type="ECO:0000256" key="2">
    <source>
        <dbReference type="ARBA" id="ARBA00006171"/>
    </source>
</evidence>
<sequence>MAELQAFIFDLDGVITDTAEYHFLAWKQLGEELGIKIDREFNERLKGVSRLESLNRILALNNRETNFSLEEKEFLATKKNEHYKELIQQVTPNDLLPGIHSLLANIKSNHYKIGLASASKNAPAVIEKLQIGNFFDTIVDAATVKRSKPDPEVFLKAAEQMNVTAEACIGIEDAEAGIESIKAAGMFAVAVGTNEALRKKADMTVERTNQLKLNELIKSFQMYNDRLAKLK</sequence>
<dbReference type="GO" id="GO:0000287">
    <property type="term" value="F:magnesium ion binding"/>
    <property type="evidence" value="ECO:0007669"/>
    <property type="project" value="InterPro"/>
</dbReference>
<organism evidence="16 17">
    <name type="scientific">Perspicuibacillus lycopersici</name>
    <dbReference type="NCBI Taxonomy" id="1325689"/>
    <lineage>
        <taxon>Bacteria</taxon>
        <taxon>Bacillati</taxon>
        <taxon>Bacillota</taxon>
        <taxon>Bacilli</taxon>
        <taxon>Bacillales</taxon>
        <taxon>Bacillaceae</taxon>
        <taxon>Perspicuibacillus</taxon>
    </lineage>
</organism>
<name>A0AAE3LMV0_9BACI</name>
<evidence type="ECO:0000256" key="7">
    <source>
        <dbReference type="ARBA" id="ARBA00023235"/>
    </source>
</evidence>
<dbReference type="NCBIfam" id="TIGR01509">
    <property type="entry name" value="HAD-SF-IA-v3"/>
    <property type="match status" value="1"/>
</dbReference>
<dbReference type="Gene3D" id="3.40.50.1000">
    <property type="entry name" value="HAD superfamily/HAD-like"/>
    <property type="match status" value="1"/>
</dbReference>
<evidence type="ECO:0000256" key="14">
    <source>
        <dbReference type="PIRSR" id="PIRSR610972-3"/>
    </source>
</evidence>